<dbReference type="OrthoDB" id="7208981at2"/>
<organism evidence="3 5">
    <name type="scientific">Roseovarius indicus</name>
    <dbReference type="NCBI Taxonomy" id="540747"/>
    <lineage>
        <taxon>Bacteria</taxon>
        <taxon>Pseudomonadati</taxon>
        <taxon>Pseudomonadota</taxon>
        <taxon>Alphaproteobacteria</taxon>
        <taxon>Rhodobacterales</taxon>
        <taxon>Roseobacteraceae</taxon>
        <taxon>Roseovarius</taxon>
    </lineage>
</organism>
<dbReference type="InterPro" id="IPR023606">
    <property type="entry name" value="CoA-Trfase_III_dom_1_sf"/>
</dbReference>
<dbReference type="PATRIC" id="fig|540747.5.peg.803"/>
<sequence length="400" mass="44021">MDSQPQEPSPQKPAEGDGPLAGYRVLDLSVNVLGPVATQILGDMGADVIKIESPDGDYTRQVGPSRNPKMGALFLNANRNKRSVVLDLKKPDARVALLDLVRSTDVLVHSMRPGAAERLGVDYEAIRAVNPGIIHASASGFRLDSERRDWPAFDDVIQGASGVAGLMARASGEPRYYPTVIADKLCGYILASSIAMAFVWRERTGHGQQVNVPMMDAMVNFNLIEHLCGATLDRPDLGMGYSRVFSPHRRPYPTQDGHICVMAAMDNQWLRLFDAIGRPELRDDPRFATAALRTDHIDALYGILAEAIAGNTTAEWRRRFDAADVPKGPANSLEDLLVDPYLVQTGYFERHEHPTEGALVTPRIPVQFSHSPGRVRRLPPRLGEHTEEVLSEIRPPRADT</sequence>
<evidence type="ECO:0000256" key="1">
    <source>
        <dbReference type="ARBA" id="ARBA00022679"/>
    </source>
</evidence>
<dbReference type="Proteomes" id="UP000325785">
    <property type="component" value="Plasmid pRIdsm_01"/>
</dbReference>
<feature type="region of interest" description="Disordered" evidence="2">
    <location>
        <begin position="1"/>
        <end position="20"/>
    </location>
</feature>
<dbReference type="Gene3D" id="3.40.50.10540">
    <property type="entry name" value="Crotonobetainyl-coa:carnitine coa-transferase, domain 1"/>
    <property type="match status" value="1"/>
</dbReference>
<evidence type="ECO:0000313" key="6">
    <source>
        <dbReference type="Proteomes" id="UP000325785"/>
    </source>
</evidence>
<evidence type="ECO:0000313" key="5">
    <source>
        <dbReference type="Proteomes" id="UP000051401"/>
    </source>
</evidence>
<reference evidence="4 6" key="2">
    <citation type="submission" date="2018-08" db="EMBL/GenBank/DDBJ databases">
        <title>Genetic Globetrotter - A new plasmid hitch-hiking vast phylogenetic and geographic distances.</title>
        <authorList>
            <person name="Vollmers J."/>
            <person name="Petersen J."/>
        </authorList>
    </citation>
    <scope>NUCLEOTIDE SEQUENCE [LARGE SCALE GENOMIC DNA]</scope>
    <source>
        <strain evidence="4 6">DSM 26383</strain>
        <plasmid evidence="4">pRIdsm_01</plasmid>
        <plasmid evidence="6">pridsm_01</plasmid>
    </source>
</reference>
<dbReference type="KEGG" id="rid:RIdsm_05487"/>
<dbReference type="Pfam" id="PF02515">
    <property type="entry name" value="CoA_transf_3"/>
    <property type="match status" value="1"/>
</dbReference>
<dbReference type="InterPro" id="IPR050483">
    <property type="entry name" value="CoA-transferase_III_domain"/>
</dbReference>
<protein>
    <submittedName>
        <fullName evidence="3">Carnitine dehydratase</fullName>
    </submittedName>
    <submittedName>
        <fullName evidence="4">Formyl-coenzyme A transferase</fullName>
        <ecNumber evidence="4">2.8.3.16</ecNumber>
    </submittedName>
</protein>
<evidence type="ECO:0000313" key="4">
    <source>
        <dbReference type="EMBL" id="QEW29641.1"/>
    </source>
</evidence>
<dbReference type="PANTHER" id="PTHR48207">
    <property type="entry name" value="SUCCINATE--HYDROXYMETHYLGLUTARATE COA-TRANSFERASE"/>
    <property type="match status" value="1"/>
</dbReference>
<geneLocation type="plasmid" evidence="6">
    <name>pridsm_01</name>
</geneLocation>
<keyword evidence="4" id="KW-0614">Plasmid</keyword>
<dbReference type="EMBL" id="LAXI01000010">
    <property type="protein sequence ID" value="KRS16982.1"/>
    <property type="molecule type" value="Genomic_DNA"/>
</dbReference>
<dbReference type="GO" id="GO:0033608">
    <property type="term" value="F:formyl-CoA transferase activity"/>
    <property type="evidence" value="ECO:0007669"/>
    <property type="project" value="UniProtKB-EC"/>
</dbReference>
<dbReference type="InterPro" id="IPR003673">
    <property type="entry name" value="CoA-Trfase_fam_III"/>
</dbReference>
<dbReference type="Gene3D" id="3.30.1540.10">
    <property type="entry name" value="formyl-coa transferase, domain 3"/>
    <property type="match status" value="1"/>
</dbReference>
<dbReference type="RefSeq" id="WP_057817114.1">
    <property type="nucleotide sequence ID" value="NZ_CP031599.1"/>
</dbReference>
<accession>A0A0T5P7A2</accession>
<dbReference type="EC" id="2.8.3.16" evidence="4"/>
<reference evidence="3 5" key="1">
    <citation type="submission" date="2015-04" db="EMBL/GenBank/DDBJ databases">
        <title>The draft genome sequence of Roseovarius indicus B108T.</title>
        <authorList>
            <person name="Li G."/>
            <person name="Lai Q."/>
            <person name="Shao Z."/>
            <person name="Yan P."/>
        </authorList>
    </citation>
    <scope>NUCLEOTIDE SEQUENCE [LARGE SCALE GENOMIC DNA]</scope>
    <source>
        <strain evidence="3 5">B108</strain>
    </source>
</reference>
<dbReference type="Proteomes" id="UP000051401">
    <property type="component" value="Unassembled WGS sequence"/>
</dbReference>
<feature type="region of interest" description="Disordered" evidence="2">
    <location>
        <begin position="379"/>
        <end position="400"/>
    </location>
</feature>
<dbReference type="STRING" id="540747.SAMN04488031_11095"/>
<dbReference type="InterPro" id="IPR044855">
    <property type="entry name" value="CoA-Trfase_III_dom3_sf"/>
</dbReference>
<proteinExistence type="predicted"/>
<dbReference type="PANTHER" id="PTHR48207:SF4">
    <property type="entry name" value="BLL6097 PROTEIN"/>
    <property type="match status" value="1"/>
</dbReference>
<keyword evidence="1 4" id="KW-0808">Transferase</keyword>
<dbReference type="EMBL" id="CP031599">
    <property type="protein sequence ID" value="QEW29641.1"/>
    <property type="molecule type" value="Genomic_DNA"/>
</dbReference>
<name>A0A0T5P7A2_9RHOB</name>
<dbReference type="SUPFAM" id="SSF89796">
    <property type="entry name" value="CoA-transferase family III (CaiB/BaiF)"/>
    <property type="match status" value="1"/>
</dbReference>
<gene>
    <name evidence="4" type="primary">frc_7</name>
    <name evidence="4" type="ORF">RIdsm_05487</name>
    <name evidence="3" type="ORF">XM52_15520</name>
</gene>
<evidence type="ECO:0000313" key="3">
    <source>
        <dbReference type="EMBL" id="KRS16982.1"/>
    </source>
</evidence>
<geneLocation type="plasmid" evidence="4">
    <name>pRIdsm_01</name>
</geneLocation>
<dbReference type="AlphaFoldDB" id="A0A0T5P7A2"/>
<keyword evidence="5" id="KW-1185">Reference proteome</keyword>
<evidence type="ECO:0000256" key="2">
    <source>
        <dbReference type="SAM" id="MobiDB-lite"/>
    </source>
</evidence>